<dbReference type="InterPro" id="IPR004358">
    <property type="entry name" value="Sig_transdc_His_kin-like_C"/>
</dbReference>
<dbReference type="SMART" id="SM00387">
    <property type="entry name" value="HATPase_c"/>
    <property type="match status" value="1"/>
</dbReference>
<dbReference type="InterPro" id="IPR003661">
    <property type="entry name" value="HisK_dim/P_dom"/>
</dbReference>
<feature type="domain" description="PAC" evidence="8">
    <location>
        <begin position="378"/>
        <end position="430"/>
    </location>
</feature>
<dbReference type="InterPro" id="IPR000014">
    <property type="entry name" value="PAS"/>
</dbReference>
<dbReference type="NCBIfam" id="TIGR00229">
    <property type="entry name" value="sensory_box"/>
    <property type="match status" value="3"/>
</dbReference>
<dbReference type="PROSITE" id="PS50109">
    <property type="entry name" value="HIS_KIN"/>
    <property type="match status" value="1"/>
</dbReference>
<dbReference type="Gene3D" id="3.30.565.10">
    <property type="entry name" value="Histidine kinase-like ATPase, C-terminal domain"/>
    <property type="match status" value="1"/>
</dbReference>
<dbReference type="InterPro" id="IPR001610">
    <property type="entry name" value="PAC"/>
</dbReference>
<dbReference type="PANTHER" id="PTHR43304">
    <property type="entry name" value="PHYTOCHROME-LIKE PROTEIN CPH1"/>
    <property type="match status" value="1"/>
</dbReference>
<protein>
    <recommendedName>
        <fullName evidence="2">histidine kinase</fullName>
        <ecNumber evidence="2">2.7.13.3</ecNumber>
    </recommendedName>
</protein>
<dbReference type="SUPFAM" id="SSF47384">
    <property type="entry name" value="Homodimeric domain of signal transducing histidine kinase"/>
    <property type="match status" value="1"/>
</dbReference>
<keyword evidence="4" id="KW-0808">Transferase</keyword>
<dbReference type="AlphaFoldDB" id="A0A0F9F6Z2"/>
<dbReference type="CDD" id="cd00082">
    <property type="entry name" value="HisKA"/>
    <property type="match status" value="1"/>
</dbReference>
<accession>A0A0F9F6Z2</accession>
<dbReference type="InterPro" id="IPR035965">
    <property type="entry name" value="PAS-like_dom_sf"/>
</dbReference>
<feature type="domain" description="PAC" evidence="8">
    <location>
        <begin position="253"/>
        <end position="305"/>
    </location>
</feature>
<evidence type="ECO:0000256" key="4">
    <source>
        <dbReference type="ARBA" id="ARBA00022679"/>
    </source>
</evidence>
<dbReference type="InterPro" id="IPR036890">
    <property type="entry name" value="HATPase_C_sf"/>
</dbReference>
<sequence length="660" mass="74809">MDNKEVILLKKALDRQKRARKQAEVILEAKSKELYDTTRHLKEVNTSLEHLLNEKTDELNSAFLNIIDPYIVMDLESNVLSMNTSAKEFLGCDHNKESINLSKMVHKDFFEYTIESMGSLLEAGVLKNYSAKITTKDNKEKWVQINASLIYDTERKPIAAQGIIRDITQEMEIKELLKEQKKQLNIIVEHSPLGILLSINGKIIKANTTFSSCLGYSHIELKQKKLDDISEAEDIRLNEDLTCKLRLGALDKFSVVRRYFRKNGGSVLARTMVSAVKDSEGKIEYEVALIEDITKERASEERLAAEREKYSSIIANMNLGLLEVDNDDIIQMANQSFCRMSGYEEKELLGTKAARLLGKDGDVIIEESIERRKKGISDSYEVALTDKQGNKKYWLISGAPRYGSDKELIGSIGIHLDITNQKLLEHQKEQLVKELEHSNKGLQDYAHIVSHDLKSPLRSISALATWIQEDYKDILDEGGNENLNLMQEKIASMDKLISGILDYSIVNSSKLNTEKVDLNTVVAEVGETIFIPDHVVLSVPRKLPIIYSDSTKMRQLFQNIIGNAVVHIEEEKGLVEVLYDENKTHWLFTIKDNGVGIPKEYHKKIFEIFQSVGNNERSTGIGLSIVKKIVDRYEGEVWVDSEVGVGTEFHFSLCKATCSM</sequence>
<dbReference type="PROSITE" id="PS50112">
    <property type="entry name" value="PAS"/>
    <property type="match status" value="1"/>
</dbReference>
<evidence type="ECO:0000259" key="7">
    <source>
        <dbReference type="PROSITE" id="PS50112"/>
    </source>
</evidence>
<keyword evidence="5" id="KW-0418">Kinase</keyword>
<keyword evidence="3" id="KW-0597">Phosphoprotein</keyword>
<dbReference type="SUPFAM" id="SSF55785">
    <property type="entry name" value="PYP-like sensor domain (PAS domain)"/>
    <property type="match status" value="3"/>
</dbReference>
<dbReference type="InterPro" id="IPR052162">
    <property type="entry name" value="Sensor_kinase/Photoreceptor"/>
</dbReference>
<feature type="domain" description="PAC" evidence="8">
    <location>
        <begin position="127"/>
        <end position="179"/>
    </location>
</feature>
<dbReference type="Pfam" id="PF02518">
    <property type="entry name" value="HATPase_c"/>
    <property type="match status" value="1"/>
</dbReference>
<dbReference type="InterPro" id="IPR000700">
    <property type="entry name" value="PAS-assoc_C"/>
</dbReference>
<organism evidence="9">
    <name type="scientific">marine sediment metagenome</name>
    <dbReference type="NCBI Taxonomy" id="412755"/>
    <lineage>
        <taxon>unclassified sequences</taxon>
        <taxon>metagenomes</taxon>
        <taxon>ecological metagenomes</taxon>
    </lineage>
</organism>
<dbReference type="EC" id="2.7.13.3" evidence="2"/>
<evidence type="ECO:0000256" key="2">
    <source>
        <dbReference type="ARBA" id="ARBA00012438"/>
    </source>
</evidence>
<feature type="domain" description="PAS" evidence="7">
    <location>
        <begin position="306"/>
        <end position="350"/>
    </location>
</feature>
<proteinExistence type="predicted"/>
<dbReference type="InterPro" id="IPR003594">
    <property type="entry name" value="HATPase_dom"/>
</dbReference>
<evidence type="ECO:0000256" key="3">
    <source>
        <dbReference type="ARBA" id="ARBA00022553"/>
    </source>
</evidence>
<dbReference type="PROSITE" id="PS50113">
    <property type="entry name" value="PAC"/>
    <property type="match status" value="3"/>
</dbReference>
<dbReference type="InterPro" id="IPR036097">
    <property type="entry name" value="HisK_dim/P_sf"/>
</dbReference>
<dbReference type="PRINTS" id="PR00344">
    <property type="entry name" value="BCTRLSENSOR"/>
</dbReference>
<gene>
    <name evidence="9" type="ORF">LCGC14_1987400</name>
</gene>
<dbReference type="Gene3D" id="3.30.450.20">
    <property type="entry name" value="PAS domain"/>
    <property type="match status" value="3"/>
</dbReference>
<reference evidence="9" key="1">
    <citation type="journal article" date="2015" name="Nature">
        <title>Complex archaea that bridge the gap between prokaryotes and eukaryotes.</title>
        <authorList>
            <person name="Spang A."/>
            <person name="Saw J.H."/>
            <person name="Jorgensen S.L."/>
            <person name="Zaremba-Niedzwiedzka K."/>
            <person name="Martijn J."/>
            <person name="Lind A.E."/>
            <person name="van Eijk R."/>
            <person name="Schleper C."/>
            <person name="Guy L."/>
            <person name="Ettema T.J."/>
        </authorList>
    </citation>
    <scope>NUCLEOTIDE SEQUENCE</scope>
</reference>
<evidence type="ECO:0000256" key="5">
    <source>
        <dbReference type="ARBA" id="ARBA00022777"/>
    </source>
</evidence>
<dbReference type="InterPro" id="IPR005467">
    <property type="entry name" value="His_kinase_dom"/>
</dbReference>
<dbReference type="Gene3D" id="1.10.287.130">
    <property type="match status" value="1"/>
</dbReference>
<evidence type="ECO:0000313" key="9">
    <source>
        <dbReference type="EMBL" id="KKL82174.1"/>
    </source>
</evidence>
<dbReference type="GO" id="GO:0000155">
    <property type="term" value="F:phosphorelay sensor kinase activity"/>
    <property type="evidence" value="ECO:0007669"/>
    <property type="project" value="InterPro"/>
</dbReference>
<dbReference type="EMBL" id="LAZR01022347">
    <property type="protein sequence ID" value="KKL82174.1"/>
    <property type="molecule type" value="Genomic_DNA"/>
</dbReference>
<dbReference type="CDD" id="cd00130">
    <property type="entry name" value="PAS"/>
    <property type="match status" value="3"/>
</dbReference>
<dbReference type="Pfam" id="PF00512">
    <property type="entry name" value="HisKA"/>
    <property type="match status" value="1"/>
</dbReference>
<comment type="catalytic activity">
    <reaction evidence="1">
        <text>ATP + protein L-histidine = ADP + protein N-phospho-L-histidine.</text>
        <dbReference type="EC" id="2.7.13.3"/>
    </reaction>
</comment>
<comment type="caution">
    <text evidence="9">The sequence shown here is derived from an EMBL/GenBank/DDBJ whole genome shotgun (WGS) entry which is preliminary data.</text>
</comment>
<dbReference type="PANTHER" id="PTHR43304:SF1">
    <property type="entry name" value="PAC DOMAIN-CONTAINING PROTEIN"/>
    <property type="match status" value="1"/>
</dbReference>
<dbReference type="SUPFAM" id="SSF55874">
    <property type="entry name" value="ATPase domain of HSP90 chaperone/DNA topoisomerase II/histidine kinase"/>
    <property type="match status" value="1"/>
</dbReference>
<feature type="domain" description="Histidine kinase" evidence="6">
    <location>
        <begin position="448"/>
        <end position="657"/>
    </location>
</feature>
<dbReference type="SMART" id="SM00091">
    <property type="entry name" value="PAS"/>
    <property type="match status" value="3"/>
</dbReference>
<name>A0A0F9F6Z2_9ZZZZ</name>
<dbReference type="SMART" id="SM00086">
    <property type="entry name" value="PAC"/>
    <property type="match status" value="3"/>
</dbReference>
<dbReference type="SMART" id="SM00388">
    <property type="entry name" value="HisKA"/>
    <property type="match status" value="1"/>
</dbReference>
<evidence type="ECO:0000259" key="8">
    <source>
        <dbReference type="PROSITE" id="PS50113"/>
    </source>
</evidence>
<evidence type="ECO:0000256" key="1">
    <source>
        <dbReference type="ARBA" id="ARBA00000085"/>
    </source>
</evidence>
<evidence type="ECO:0000259" key="6">
    <source>
        <dbReference type="PROSITE" id="PS50109"/>
    </source>
</evidence>
<dbReference type="Pfam" id="PF13426">
    <property type="entry name" value="PAS_9"/>
    <property type="match status" value="3"/>
</dbReference>